<dbReference type="NCBIfam" id="TIGR01981">
    <property type="entry name" value="sufD"/>
    <property type="match status" value="1"/>
</dbReference>
<dbReference type="Proteomes" id="UP000228976">
    <property type="component" value="Unassembled WGS sequence"/>
</dbReference>
<dbReference type="InterPro" id="IPR055346">
    <property type="entry name" value="Fe-S_cluster_assembly_SufBD"/>
</dbReference>
<evidence type="ECO:0000256" key="2">
    <source>
        <dbReference type="SAM" id="MobiDB-lite"/>
    </source>
</evidence>
<keyword evidence="5" id="KW-1185">Reference proteome</keyword>
<reference evidence="4 5" key="1">
    <citation type="journal article" date="2017" name="BMC Genomics">
        <title>Comparative genomic and phylogenomic analyses of the Bifidobacteriaceae family.</title>
        <authorList>
            <person name="Lugli G.A."/>
            <person name="Milani C."/>
            <person name="Turroni F."/>
            <person name="Duranti S."/>
            <person name="Mancabelli L."/>
            <person name="Mangifesta M."/>
            <person name="Ferrario C."/>
            <person name="Modesto M."/>
            <person name="Mattarelli P."/>
            <person name="Jiri K."/>
            <person name="van Sinderen D."/>
            <person name="Ventura M."/>
        </authorList>
    </citation>
    <scope>NUCLEOTIDE SEQUENCE [LARGE SCALE GENOMIC DNA]</scope>
    <source>
        <strain evidence="4 5">LMG 21773</strain>
    </source>
</reference>
<dbReference type="SUPFAM" id="SSF101960">
    <property type="entry name" value="Stabilizer of iron transporter SufD"/>
    <property type="match status" value="1"/>
</dbReference>
<sequence>MSEKEMNTTSTPDSDGFRRSGTTKPVETAEQKARRAQVQANASEAQRIENARQKDRELKNEQSASTASEGQSAPAEVRMPRYDPKDPYKFPAQMPSSADSMIRSFDPADFPQPKAKDNEWRYLDMDEISEFMQPFTPTNLAQVSVSFEDGSAVPQLSDKQTSRELGVSFGQISKNEYPAGSVSKPVDLTAAIQWQVTQRVYWLNITSNVEKPVIIRVHSNNAERDALHFVITAAANSHASVVVMHDGLAHLAEGMEISTGADSTLNFTSVQQWDEASKHVGTERIRVGANAELRHRVVTLSGNFVRLRMDPDYAGKKGFLDMLGIYYVLPGDYAEHRTMVCHNQADCKSRVIYKGALDGKGARSAWVGNALILPTAPNTDSYELNRNLVLKPGAIADSEPQLEIENGDIIGAGHASSVGRFEDEQLFYLESRGVSEENARKLVVRGFFEELINQIGVESVQTALMQRIEERLAKGESAAMTQVLEDK</sequence>
<evidence type="ECO:0000313" key="4">
    <source>
        <dbReference type="EMBL" id="OZG55956.1"/>
    </source>
</evidence>
<dbReference type="PANTHER" id="PTHR43575">
    <property type="entry name" value="PROTEIN ABCI7, CHLOROPLASTIC"/>
    <property type="match status" value="1"/>
</dbReference>
<feature type="domain" description="SUF system FeS cluster assembly SufBD core" evidence="3">
    <location>
        <begin position="224"/>
        <end position="447"/>
    </location>
</feature>
<feature type="compositionally biased region" description="Polar residues" evidence="2">
    <location>
        <begin position="61"/>
        <end position="71"/>
    </location>
</feature>
<protein>
    <submittedName>
        <fullName evidence="4">Fe-S cluster assembly protein SufD</fullName>
    </submittedName>
</protein>
<dbReference type="InterPro" id="IPR000825">
    <property type="entry name" value="SUF_FeS_clus_asmbl_SufBD_core"/>
</dbReference>
<evidence type="ECO:0000259" key="3">
    <source>
        <dbReference type="Pfam" id="PF01458"/>
    </source>
</evidence>
<accession>A0A261FAM1</accession>
<feature type="region of interest" description="Disordered" evidence="2">
    <location>
        <begin position="1"/>
        <end position="86"/>
    </location>
</feature>
<proteinExistence type="inferred from homology"/>
<comment type="caution">
    <text evidence="4">The sequence shown here is derived from an EMBL/GenBank/DDBJ whole genome shotgun (WGS) entry which is preliminary data.</text>
</comment>
<dbReference type="PANTHER" id="PTHR43575:SF1">
    <property type="entry name" value="PROTEIN ABCI7, CHLOROPLASTIC"/>
    <property type="match status" value="1"/>
</dbReference>
<dbReference type="InterPro" id="IPR011542">
    <property type="entry name" value="SUF_FeS_clus_asmbl_SufD"/>
</dbReference>
<dbReference type="EMBL" id="MWWU01000002">
    <property type="protein sequence ID" value="OZG55956.1"/>
    <property type="molecule type" value="Genomic_DNA"/>
</dbReference>
<dbReference type="InterPro" id="IPR037284">
    <property type="entry name" value="SUF_FeS_clus_asmbl_SufBD_sf"/>
</dbReference>
<name>A0A261FAM1_9BIFI</name>
<dbReference type="GO" id="GO:0016226">
    <property type="term" value="P:iron-sulfur cluster assembly"/>
    <property type="evidence" value="ECO:0007669"/>
    <property type="project" value="InterPro"/>
</dbReference>
<organism evidence="4 5">
    <name type="scientific">Aeriscardovia aeriphila</name>
    <dbReference type="NCBI Taxonomy" id="218139"/>
    <lineage>
        <taxon>Bacteria</taxon>
        <taxon>Bacillati</taxon>
        <taxon>Actinomycetota</taxon>
        <taxon>Actinomycetes</taxon>
        <taxon>Bifidobacteriales</taxon>
        <taxon>Bifidobacteriaceae</taxon>
        <taxon>Aeriscardovia</taxon>
    </lineage>
</organism>
<gene>
    <name evidence="4" type="ORF">AEAE_0444</name>
</gene>
<feature type="compositionally biased region" description="Basic and acidic residues" evidence="2">
    <location>
        <begin position="46"/>
        <end position="60"/>
    </location>
</feature>
<comment type="similarity">
    <text evidence="1">Belongs to the iron-sulfur cluster assembly SufBD family.</text>
</comment>
<evidence type="ECO:0000313" key="5">
    <source>
        <dbReference type="Proteomes" id="UP000228976"/>
    </source>
</evidence>
<dbReference type="AlphaFoldDB" id="A0A261FAM1"/>
<evidence type="ECO:0000256" key="1">
    <source>
        <dbReference type="ARBA" id="ARBA00043967"/>
    </source>
</evidence>
<dbReference type="Pfam" id="PF01458">
    <property type="entry name" value="SUFBD_core"/>
    <property type="match status" value="1"/>
</dbReference>